<reference evidence="1 2" key="1">
    <citation type="submission" date="2013-07" db="EMBL/GenBank/DDBJ databases">
        <authorList>
            <person name="Stoco P.H."/>
            <person name="Wagner G."/>
            <person name="Gerber A."/>
            <person name="Zaha A."/>
            <person name="Thompson C."/>
            <person name="Bartholomeu D.C."/>
            <person name="Luckemeyer D.D."/>
            <person name="Bahia D."/>
            <person name="Loreto E."/>
            <person name="Prestes E.B."/>
            <person name="Lima F.M."/>
            <person name="Rodrigues-Luiz G."/>
            <person name="Vallejo G.A."/>
            <person name="Filho J.F."/>
            <person name="Monteiro K.M."/>
            <person name="Tyler K.M."/>
            <person name="de Almeida L.G."/>
            <person name="Ortiz M.F."/>
            <person name="Siervo M.A."/>
            <person name="de Moraes M.H."/>
            <person name="Cunha O.L."/>
            <person name="Mendonca-Neto R."/>
            <person name="Silva R."/>
            <person name="Teixeira S.M."/>
            <person name="Murta S.M."/>
            <person name="Sincero T.C."/>
            <person name="Mendes T.A."/>
            <person name="Urmenyi T.P."/>
            <person name="Silva V.G."/>
            <person name="da Rocha W.D."/>
            <person name="Andersson B."/>
            <person name="Romanha A.J."/>
            <person name="Steindel M."/>
            <person name="de Vasconcelos A.T."/>
            <person name="Grisard E.C."/>
        </authorList>
    </citation>
    <scope>NUCLEOTIDE SEQUENCE [LARGE SCALE GENOMIC DNA]</scope>
    <source>
        <strain evidence="1 2">SC58</strain>
    </source>
</reference>
<sequence>MAGAAPRDGQEEPRVTNSRDAFTLTLLRHVASRLGAHYTGDSVDTSDSIVVDELGRIKAEIRSRERVLGIENMGLIPLYVKAGDLSPTSEDSLRFYKKAVDVVEANKELKGHSTMMKDVTVSSFAELGSRFFRYGEYHLAEKLFTMTASICHDKSAGVCWTNSLLYRAIAKVLTVCSGYKDTCGTGKRVQRHHNKIYRYFFPALFRGRINNEKCEMHAVKPS</sequence>
<evidence type="ECO:0000313" key="2">
    <source>
        <dbReference type="Proteomes" id="UP000031737"/>
    </source>
</evidence>
<dbReference type="VEuPathDB" id="TriTrypDB:TRSC58_00407"/>
<organism evidence="1 2">
    <name type="scientific">Trypanosoma rangeli SC58</name>
    <dbReference type="NCBI Taxonomy" id="429131"/>
    <lineage>
        <taxon>Eukaryota</taxon>
        <taxon>Discoba</taxon>
        <taxon>Euglenozoa</taxon>
        <taxon>Kinetoplastea</taxon>
        <taxon>Metakinetoplastina</taxon>
        <taxon>Trypanosomatida</taxon>
        <taxon>Trypanosomatidae</taxon>
        <taxon>Trypanosoma</taxon>
        <taxon>Herpetosoma</taxon>
    </lineage>
</organism>
<gene>
    <name evidence="1" type="ORF">TRSC58_00407</name>
</gene>
<dbReference type="OrthoDB" id="239938at2759"/>
<dbReference type="EMBL" id="AUPL01000407">
    <property type="protein sequence ID" value="ESL11834.1"/>
    <property type="molecule type" value="Genomic_DNA"/>
</dbReference>
<comment type="caution">
    <text evidence="1">The sequence shown here is derived from an EMBL/GenBank/DDBJ whole genome shotgun (WGS) entry which is preliminary data.</text>
</comment>
<evidence type="ECO:0000313" key="1">
    <source>
        <dbReference type="EMBL" id="ESL11834.1"/>
    </source>
</evidence>
<dbReference type="AlphaFoldDB" id="A0A061JAA6"/>
<accession>A0A061JAA6</accession>
<protein>
    <submittedName>
        <fullName evidence="1">Uncharacterized protein</fullName>
    </submittedName>
</protein>
<dbReference type="Proteomes" id="UP000031737">
    <property type="component" value="Unassembled WGS sequence"/>
</dbReference>
<keyword evidence="2" id="KW-1185">Reference proteome</keyword>
<proteinExistence type="predicted"/>
<name>A0A061JAA6_TRYRA</name>